<proteinExistence type="predicted"/>
<evidence type="ECO:0000256" key="1">
    <source>
        <dbReference type="ARBA" id="ARBA00001933"/>
    </source>
</evidence>
<dbReference type="EC" id="2.1.2.1" evidence="4"/>
<feature type="non-terminal residue" evidence="4">
    <location>
        <position position="1"/>
    </location>
</feature>
<keyword evidence="4" id="KW-0489">Methyltransferase</keyword>
<dbReference type="InterPro" id="IPR015421">
    <property type="entry name" value="PyrdxlP-dep_Trfase_major"/>
</dbReference>
<dbReference type="Proteomes" id="UP000257706">
    <property type="component" value="Unassembled WGS sequence"/>
</dbReference>
<dbReference type="PANTHER" id="PTHR11680:SF35">
    <property type="entry name" value="SERINE HYDROXYMETHYLTRANSFERASE 1"/>
    <property type="match status" value="1"/>
</dbReference>
<dbReference type="EMBL" id="DMAI01000236">
    <property type="protein sequence ID" value="HAE48693.1"/>
    <property type="molecule type" value="Genomic_DNA"/>
</dbReference>
<dbReference type="InterPro" id="IPR039429">
    <property type="entry name" value="SHMT-like_dom"/>
</dbReference>
<evidence type="ECO:0000313" key="5">
    <source>
        <dbReference type="Proteomes" id="UP000257706"/>
    </source>
</evidence>
<feature type="domain" description="Serine hydroxymethyltransferase-like" evidence="3">
    <location>
        <begin position="1"/>
        <end position="159"/>
    </location>
</feature>
<dbReference type="SUPFAM" id="SSF53383">
    <property type="entry name" value="PLP-dependent transferases"/>
    <property type="match status" value="1"/>
</dbReference>
<dbReference type="Gene3D" id="3.40.640.10">
    <property type="entry name" value="Type I PLP-dependent aspartate aminotransferase-like (Major domain)"/>
    <property type="match status" value="1"/>
</dbReference>
<keyword evidence="4" id="KW-0808">Transferase</keyword>
<dbReference type="GO" id="GO:0019264">
    <property type="term" value="P:glycine biosynthetic process from serine"/>
    <property type="evidence" value="ECO:0007669"/>
    <property type="project" value="TreeGrafter"/>
</dbReference>
<dbReference type="InterPro" id="IPR049943">
    <property type="entry name" value="Ser_HO-MeTrfase-like"/>
</dbReference>
<dbReference type="GO" id="GO:0004372">
    <property type="term" value="F:glycine hydroxymethyltransferase activity"/>
    <property type="evidence" value="ECO:0007669"/>
    <property type="project" value="UniProtKB-EC"/>
</dbReference>
<dbReference type="GO" id="GO:0032259">
    <property type="term" value="P:methylation"/>
    <property type="evidence" value="ECO:0007669"/>
    <property type="project" value="UniProtKB-KW"/>
</dbReference>
<accession>A0A3B9IN19</accession>
<organism evidence="4 5">
    <name type="scientific">Tistrella mobilis</name>
    <dbReference type="NCBI Taxonomy" id="171437"/>
    <lineage>
        <taxon>Bacteria</taxon>
        <taxon>Pseudomonadati</taxon>
        <taxon>Pseudomonadota</taxon>
        <taxon>Alphaproteobacteria</taxon>
        <taxon>Geminicoccales</taxon>
        <taxon>Geminicoccaceae</taxon>
        <taxon>Tistrella</taxon>
    </lineage>
</organism>
<comment type="caution">
    <text evidence="4">The sequence shown here is derived from an EMBL/GenBank/DDBJ whole genome shotgun (WGS) entry which is preliminary data.</text>
</comment>
<comment type="cofactor">
    <cofactor evidence="1">
        <name>pyridoxal 5'-phosphate</name>
        <dbReference type="ChEBI" id="CHEBI:597326"/>
    </cofactor>
</comment>
<dbReference type="GO" id="GO:0046653">
    <property type="term" value="P:tetrahydrofolate metabolic process"/>
    <property type="evidence" value="ECO:0007669"/>
    <property type="project" value="TreeGrafter"/>
</dbReference>
<evidence type="ECO:0000313" key="4">
    <source>
        <dbReference type="EMBL" id="HAE48693.1"/>
    </source>
</evidence>
<evidence type="ECO:0000256" key="2">
    <source>
        <dbReference type="ARBA" id="ARBA00022898"/>
    </source>
</evidence>
<keyword evidence="2" id="KW-0663">Pyridoxal phosphate</keyword>
<dbReference type="PANTHER" id="PTHR11680">
    <property type="entry name" value="SERINE HYDROXYMETHYLTRANSFERASE"/>
    <property type="match status" value="1"/>
</dbReference>
<dbReference type="InterPro" id="IPR015424">
    <property type="entry name" value="PyrdxlP-dep_Trfase"/>
</dbReference>
<dbReference type="Gene3D" id="3.90.1150.10">
    <property type="entry name" value="Aspartate Aminotransferase, domain 1"/>
    <property type="match status" value="1"/>
</dbReference>
<dbReference type="Pfam" id="PF00464">
    <property type="entry name" value="SHMT"/>
    <property type="match status" value="1"/>
</dbReference>
<reference evidence="4 5" key="1">
    <citation type="journal article" date="2018" name="Nat. Biotechnol.">
        <title>A standardized bacterial taxonomy based on genome phylogeny substantially revises the tree of life.</title>
        <authorList>
            <person name="Parks D.H."/>
            <person name="Chuvochina M."/>
            <person name="Waite D.W."/>
            <person name="Rinke C."/>
            <person name="Skarshewski A."/>
            <person name="Chaumeil P.A."/>
            <person name="Hugenholtz P."/>
        </authorList>
    </citation>
    <scope>NUCLEOTIDE SEQUENCE [LARGE SCALE GENOMIC DNA]</scope>
    <source>
        <strain evidence="4">UBA8739</strain>
    </source>
</reference>
<evidence type="ECO:0000259" key="3">
    <source>
        <dbReference type="Pfam" id="PF00464"/>
    </source>
</evidence>
<gene>
    <name evidence="4" type="primary">glyA</name>
    <name evidence="4" type="ORF">DCK97_14850</name>
</gene>
<dbReference type="GO" id="GO:0005829">
    <property type="term" value="C:cytosol"/>
    <property type="evidence" value="ECO:0007669"/>
    <property type="project" value="TreeGrafter"/>
</dbReference>
<dbReference type="AlphaFoldDB" id="A0A3B9IN19"/>
<sequence length="196" mass="20298">TTHKTLRGPRGGIILTNDPDIARRIDKAVFPGVQGGPLMHVIAAKAVAFHEALQPDYRAYIHDVVGNAAALARTLDAGGLRLVTGGTDCHLVLVDLRPFALTGKAAVEAMEEVGLTANKNAVPFDTATPMVTSGIRLGSPACTTRGFGPAEFETVGRLILQVLGALRDNGGLDAATAAAVRAEVDALCARFPLPAA</sequence>
<dbReference type="InterPro" id="IPR015422">
    <property type="entry name" value="PyrdxlP-dep_Trfase_small"/>
</dbReference>
<protein>
    <submittedName>
        <fullName evidence="4">Serine hydroxymethyltransferase</fullName>
        <ecNumber evidence="4">2.1.2.1</ecNumber>
    </submittedName>
</protein>
<dbReference type="GO" id="GO:0030170">
    <property type="term" value="F:pyridoxal phosphate binding"/>
    <property type="evidence" value="ECO:0007669"/>
    <property type="project" value="TreeGrafter"/>
</dbReference>
<dbReference type="GO" id="GO:0008168">
    <property type="term" value="F:methyltransferase activity"/>
    <property type="evidence" value="ECO:0007669"/>
    <property type="project" value="UniProtKB-KW"/>
</dbReference>
<name>A0A3B9IN19_9PROT</name>